<evidence type="ECO:0000313" key="7">
    <source>
        <dbReference type="Proteomes" id="UP000218139"/>
    </source>
</evidence>
<comment type="caution">
    <text evidence="6">The sequence shown here is derived from an EMBL/GenBank/DDBJ whole genome shotgun (WGS) entry which is preliminary data.</text>
</comment>
<organism evidence="6 7">
    <name type="scientific">Ligilactobacillus salivarius</name>
    <dbReference type="NCBI Taxonomy" id="1624"/>
    <lineage>
        <taxon>Bacteria</taxon>
        <taxon>Bacillati</taxon>
        <taxon>Bacillota</taxon>
        <taxon>Bacilli</taxon>
        <taxon>Lactobacillales</taxon>
        <taxon>Lactobacillaceae</taxon>
        <taxon>Ligilactobacillus</taxon>
    </lineage>
</organism>
<dbReference type="InterPro" id="IPR003593">
    <property type="entry name" value="AAA+_ATPase"/>
</dbReference>
<comment type="similarity">
    <text evidence="1 4">Belongs to the AAA ATPase family.</text>
</comment>
<dbReference type="GO" id="GO:0005524">
    <property type="term" value="F:ATP binding"/>
    <property type="evidence" value="ECO:0007669"/>
    <property type="project" value="UniProtKB-KW"/>
</dbReference>
<evidence type="ECO:0000313" key="6">
    <source>
        <dbReference type="EMBL" id="PAY48293.1"/>
    </source>
</evidence>
<evidence type="ECO:0000259" key="5">
    <source>
        <dbReference type="SMART" id="SM00382"/>
    </source>
</evidence>
<dbReference type="SUPFAM" id="SSF52540">
    <property type="entry name" value="P-loop containing nucleoside triphosphate hydrolases"/>
    <property type="match status" value="1"/>
</dbReference>
<feature type="domain" description="AAA+ ATPase" evidence="5">
    <location>
        <begin position="100"/>
        <end position="236"/>
    </location>
</feature>
<dbReference type="Pfam" id="PF00004">
    <property type="entry name" value="AAA"/>
    <property type="match status" value="1"/>
</dbReference>
<dbReference type="PANTHER" id="PTHR23073">
    <property type="entry name" value="26S PROTEASOME REGULATORY SUBUNIT"/>
    <property type="match status" value="1"/>
</dbReference>
<dbReference type="Gene3D" id="3.40.50.300">
    <property type="entry name" value="P-loop containing nucleotide triphosphate hydrolases"/>
    <property type="match status" value="1"/>
</dbReference>
<dbReference type="SMART" id="SM00382">
    <property type="entry name" value="AAA"/>
    <property type="match status" value="1"/>
</dbReference>
<keyword evidence="2 4" id="KW-0547">Nucleotide-binding</keyword>
<dbReference type="EMBL" id="LXZO01000066">
    <property type="protein sequence ID" value="PAY48293.1"/>
    <property type="molecule type" value="Genomic_DNA"/>
</dbReference>
<proteinExistence type="inferred from homology"/>
<dbReference type="AlphaFoldDB" id="A0A9X6S6A7"/>
<sequence>MKKADVIDLVKYHYADNELEFKNQAVRIANDFYNKGDSMLSQEIMQIISSRKSIFQKSEDSIVEDNLTVAKLDTKDMLLPKAITNDINGIVNAVKRKAPGINKFLFVGSPGTGKTESAKQIAKQLNRKLLIVDFNGLIDSKLGKSMKNVTKMFKAINELPSLEEYIILFDEIDAVALDRINQNDSREMGRVTSTFLRQFDNLNPDVVLIATTNLFKYLDKALARRFDATVDFDRYTENDKIEVAKYLLKEYMKQYKGLRKDMNFFEKIIRYSDVPNPGNLRNLIKVSLAFSDPDDPYDYLRQLYIRLYGDIPTVNAFDFTQREFSILHKKQKEGQA</sequence>
<keyword evidence="3 4" id="KW-0067">ATP-binding</keyword>
<dbReference type="InterPro" id="IPR003959">
    <property type="entry name" value="ATPase_AAA_core"/>
</dbReference>
<dbReference type="Proteomes" id="UP000218139">
    <property type="component" value="Unassembled WGS sequence"/>
</dbReference>
<dbReference type="RefSeq" id="WP_086201051.1">
    <property type="nucleotide sequence ID" value="NZ_LXZG01000077.1"/>
</dbReference>
<evidence type="ECO:0000256" key="3">
    <source>
        <dbReference type="ARBA" id="ARBA00022840"/>
    </source>
</evidence>
<name>A0A9X6S6A7_9LACO</name>
<protein>
    <submittedName>
        <fullName evidence="6">AAA family ATPase</fullName>
    </submittedName>
</protein>
<evidence type="ECO:0000256" key="4">
    <source>
        <dbReference type="RuleBase" id="RU003651"/>
    </source>
</evidence>
<evidence type="ECO:0000256" key="2">
    <source>
        <dbReference type="ARBA" id="ARBA00022741"/>
    </source>
</evidence>
<evidence type="ECO:0000256" key="1">
    <source>
        <dbReference type="ARBA" id="ARBA00006914"/>
    </source>
</evidence>
<dbReference type="GO" id="GO:0016887">
    <property type="term" value="F:ATP hydrolysis activity"/>
    <property type="evidence" value="ECO:0007669"/>
    <property type="project" value="InterPro"/>
</dbReference>
<dbReference type="InterPro" id="IPR027417">
    <property type="entry name" value="P-loop_NTPase"/>
</dbReference>
<dbReference type="PRINTS" id="PR00819">
    <property type="entry name" value="CBXCFQXSUPER"/>
</dbReference>
<dbReference type="InterPro" id="IPR050221">
    <property type="entry name" value="26S_Proteasome_ATPase"/>
</dbReference>
<dbReference type="InterPro" id="IPR000641">
    <property type="entry name" value="CbxX/CfxQ"/>
</dbReference>
<gene>
    <name evidence="6" type="ORF">A8C52_05030</name>
</gene>
<dbReference type="InterPro" id="IPR003960">
    <property type="entry name" value="ATPase_AAA_CS"/>
</dbReference>
<dbReference type="CDD" id="cd19481">
    <property type="entry name" value="RecA-like_protease"/>
    <property type="match status" value="1"/>
</dbReference>
<reference evidence="6 7" key="1">
    <citation type="submission" date="2016-05" db="EMBL/GenBank/DDBJ databases">
        <authorList>
            <person name="Lee J.-Y."/>
            <person name="Kim E.B."/>
            <person name="Choi Y.-J."/>
        </authorList>
    </citation>
    <scope>NUCLEOTIDE SEQUENCE [LARGE SCALE GENOMIC DNA]</scope>
    <source>
        <strain evidence="6 7">KLA006</strain>
    </source>
</reference>
<dbReference type="PROSITE" id="PS00674">
    <property type="entry name" value="AAA"/>
    <property type="match status" value="1"/>
</dbReference>
<accession>A0A9X6S6A7</accession>